<comment type="domain">
    <text evidence="7">The N-terminal region contains the highly conserved SGGXDS motif, predicted to be a P-loop motif involved in ATP binding.</text>
</comment>
<dbReference type="SUPFAM" id="SSF52402">
    <property type="entry name" value="Adenine nucleotide alpha hydrolases-like"/>
    <property type="match status" value="1"/>
</dbReference>
<dbReference type="InterPro" id="IPR015262">
    <property type="entry name" value="tRNA_Ile_lys_synt_subst-bd"/>
</dbReference>
<comment type="function">
    <text evidence="7">Ligates lysine onto the cytidine present at position 34 of the AUA codon-specific tRNA(Ile) that contains the anticodon CAU, in an ATP-dependent manner. Cytidine is converted to lysidine, thus changing the amino acid specificity of the tRNA from methionine to isoleucine.</text>
</comment>
<dbReference type="Gene3D" id="1.20.59.20">
    <property type="match status" value="1"/>
</dbReference>
<dbReference type="PANTHER" id="PTHR43033:SF1">
    <property type="entry name" value="TRNA(ILE)-LYSIDINE SYNTHASE-RELATED"/>
    <property type="match status" value="1"/>
</dbReference>
<evidence type="ECO:0000256" key="1">
    <source>
        <dbReference type="ARBA" id="ARBA00022490"/>
    </source>
</evidence>
<keyword evidence="5 7" id="KW-0067">ATP-binding</keyword>
<keyword evidence="1 7" id="KW-0963">Cytoplasm</keyword>
<dbReference type="AlphaFoldDB" id="A0A6N7Z0S1"/>
<evidence type="ECO:0000256" key="5">
    <source>
        <dbReference type="ARBA" id="ARBA00022840"/>
    </source>
</evidence>
<evidence type="ECO:0000259" key="9">
    <source>
        <dbReference type="Pfam" id="PF09179"/>
    </source>
</evidence>
<dbReference type="GO" id="GO:0006400">
    <property type="term" value="P:tRNA modification"/>
    <property type="evidence" value="ECO:0007669"/>
    <property type="project" value="UniProtKB-UniRule"/>
</dbReference>
<comment type="subcellular location">
    <subcellularLocation>
        <location evidence="7">Cytoplasm</location>
    </subcellularLocation>
</comment>
<dbReference type="Gene3D" id="3.40.50.620">
    <property type="entry name" value="HUPs"/>
    <property type="match status" value="1"/>
</dbReference>
<dbReference type="Proteomes" id="UP000440096">
    <property type="component" value="Unassembled WGS sequence"/>
</dbReference>
<dbReference type="EMBL" id="WMBA01000056">
    <property type="protein sequence ID" value="MTD57898.1"/>
    <property type="molecule type" value="Genomic_DNA"/>
</dbReference>
<comment type="caution">
    <text evidence="10">The sequence shown here is derived from an EMBL/GenBank/DDBJ whole genome shotgun (WGS) entry which is preliminary data.</text>
</comment>
<evidence type="ECO:0000259" key="8">
    <source>
        <dbReference type="Pfam" id="PF01171"/>
    </source>
</evidence>
<dbReference type="PANTHER" id="PTHR43033">
    <property type="entry name" value="TRNA(ILE)-LYSIDINE SYNTHASE-RELATED"/>
    <property type="match status" value="1"/>
</dbReference>
<keyword evidence="4 7" id="KW-0547">Nucleotide-binding</keyword>
<sequence length="351" mass="37304">MSWTGSACLVSTRCGRRRTRCPPGPRSPTRRHGCGVCTAEDLIPVRLAVRRFLAAHADSDFDVAVSGGADSLALAEAAAHEGHKRGLRVRALIVDHGLQEGSGRIAEEAAAAARGLGVDEAEVLTVEVTGGGGIEGAARRARYAALAGKGSGLVLLGHTRDDQAETVLLGLGRGSGPRSIAGMKPFDPPWGRPLLDVPRSATRAACAALGVRPWEDPFNTEPRFTRVRLRTEVLPLLEKVLSGGVAAALARTARQLREDLETLDALAAQIPFDGEVKALENHPPALRRRVLRRWLLEHGGCDLSDAQLRSVDALVGEWRGQGGVWLPGGLVVARTHGTLSMNRRSCQSGQE</sequence>
<evidence type="ECO:0000256" key="2">
    <source>
        <dbReference type="ARBA" id="ARBA00022598"/>
    </source>
</evidence>
<dbReference type="InterPro" id="IPR012094">
    <property type="entry name" value="tRNA_Ile_lys_synt"/>
</dbReference>
<feature type="domain" description="tRNA(Ile)-lysidine/2-thiocytidine synthase N-terminal" evidence="8">
    <location>
        <begin position="63"/>
        <end position="231"/>
    </location>
</feature>
<comment type="catalytic activity">
    <reaction evidence="6 7">
        <text>cytidine(34) in tRNA(Ile2) + L-lysine + ATP = lysidine(34) in tRNA(Ile2) + AMP + diphosphate + H(+)</text>
        <dbReference type="Rhea" id="RHEA:43744"/>
        <dbReference type="Rhea" id="RHEA-COMP:10625"/>
        <dbReference type="Rhea" id="RHEA-COMP:10670"/>
        <dbReference type="ChEBI" id="CHEBI:15378"/>
        <dbReference type="ChEBI" id="CHEBI:30616"/>
        <dbReference type="ChEBI" id="CHEBI:32551"/>
        <dbReference type="ChEBI" id="CHEBI:33019"/>
        <dbReference type="ChEBI" id="CHEBI:82748"/>
        <dbReference type="ChEBI" id="CHEBI:83665"/>
        <dbReference type="ChEBI" id="CHEBI:456215"/>
        <dbReference type="EC" id="6.3.4.19"/>
    </reaction>
</comment>
<dbReference type="NCBIfam" id="TIGR02432">
    <property type="entry name" value="lysidine_TilS_N"/>
    <property type="match status" value="1"/>
</dbReference>
<protein>
    <recommendedName>
        <fullName evidence="7">tRNA(Ile)-lysidine synthase</fullName>
        <ecNumber evidence="7">6.3.4.19</ecNumber>
    </recommendedName>
    <alternativeName>
        <fullName evidence="7">tRNA(Ile)-2-lysyl-cytidine synthase</fullName>
    </alternativeName>
    <alternativeName>
        <fullName evidence="7">tRNA(Ile)-lysidine synthetase</fullName>
    </alternativeName>
</protein>
<dbReference type="HAMAP" id="MF_01161">
    <property type="entry name" value="tRNA_Ile_lys_synt"/>
    <property type="match status" value="1"/>
</dbReference>
<dbReference type="OrthoDB" id="5244702at2"/>
<dbReference type="GO" id="GO:0032267">
    <property type="term" value="F:tRNA(Ile)-lysidine synthase activity"/>
    <property type="evidence" value="ECO:0007669"/>
    <property type="project" value="UniProtKB-EC"/>
</dbReference>
<dbReference type="InterPro" id="IPR011063">
    <property type="entry name" value="TilS/TtcA_N"/>
</dbReference>
<evidence type="ECO:0000256" key="3">
    <source>
        <dbReference type="ARBA" id="ARBA00022694"/>
    </source>
</evidence>
<keyword evidence="11" id="KW-1185">Reference proteome</keyword>
<gene>
    <name evidence="7 10" type="primary">tilS</name>
    <name evidence="10" type="ORF">GKO32_28535</name>
</gene>
<comment type="similarity">
    <text evidence="7">Belongs to the tRNA(Ile)-lysidine synthase family.</text>
</comment>
<dbReference type="InterPro" id="IPR012795">
    <property type="entry name" value="tRNA_Ile_lys_synt_N"/>
</dbReference>
<name>A0A6N7Z0S1_9PSEU</name>
<dbReference type="GO" id="GO:0005524">
    <property type="term" value="F:ATP binding"/>
    <property type="evidence" value="ECO:0007669"/>
    <property type="project" value="UniProtKB-UniRule"/>
</dbReference>
<keyword evidence="3 7" id="KW-0819">tRNA processing</keyword>
<dbReference type="Pfam" id="PF09179">
    <property type="entry name" value="TilS"/>
    <property type="match status" value="1"/>
</dbReference>
<reference evidence="10 11" key="1">
    <citation type="submission" date="2019-11" db="EMBL/GenBank/DDBJ databases">
        <title>Draft genome of Amycolatopsis RM579.</title>
        <authorList>
            <person name="Duangmal K."/>
            <person name="Mingma R."/>
        </authorList>
    </citation>
    <scope>NUCLEOTIDE SEQUENCE [LARGE SCALE GENOMIC DNA]</scope>
    <source>
        <strain evidence="10 11">RM579</strain>
    </source>
</reference>
<dbReference type="GO" id="GO:0005737">
    <property type="term" value="C:cytoplasm"/>
    <property type="evidence" value="ECO:0007669"/>
    <property type="project" value="UniProtKB-SubCell"/>
</dbReference>
<dbReference type="Pfam" id="PF01171">
    <property type="entry name" value="ATP_bind_3"/>
    <property type="match status" value="1"/>
</dbReference>
<evidence type="ECO:0000256" key="7">
    <source>
        <dbReference type="HAMAP-Rule" id="MF_01161"/>
    </source>
</evidence>
<feature type="binding site" evidence="7">
    <location>
        <begin position="66"/>
        <end position="71"/>
    </location>
    <ligand>
        <name>ATP</name>
        <dbReference type="ChEBI" id="CHEBI:30616"/>
    </ligand>
</feature>
<organism evidence="10 11">
    <name type="scientific">Amycolatopsis pithecellobii</name>
    <dbReference type="NCBI Taxonomy" id="664692"/>
    <lineage>
        <taxon>Bacteria</taxon>
        <taxon>Bacillati</taxon>
        <taxon>Actinomycetota</taxon>
        <taxon>Actinomycetes</taxon>
        <taxon>Pseudonocardiales</taxon>
        <taxon>Pseudonocardiaceae</taxon>
        <taxon>Amycolatopsis</taxon>
    </lineage>
</organism>
<evidence type="ECO:0000313" key="11">
    <source>
        <dbReference type="Proteomes" id="UP000440096"/>
    </source>
</evidence>
<proteinExistence type="inferred from homology"/>
<evidence type="ECO:0000256" key="4">
    <source>
        <dbReference type="ARBA" id="ARBA00022741"/>
    </source>
</evidence>
<dbReference type="CDD" id="cd01992">
    <property type="entry name" value="TilS_N"/>
    <property type="match status" value="1"/>
</dbReference>
<accession>A0A6N7Z0S1</accession>
<evidence type="ECO:0000313" key="10">
    <source>
        <dbReference type="EMBL" id="MTD57898.1"/>
    </source>
</evidence>
<dbReference type="InterPro" id="IPR014729">
    <property type="entry name" value="Rossmann-like_a/b/a_fold"/>
</dbReference>
<dbReference type="SUPFAM" id="SSF82829">
    <property type="entry name" value="MesJ substrate recognition domain-like"/>
    <property type="match status" value="1"/>
</dbReference>
<keyword evidence="2 7" id="KW-0436">Ligase</keyword>
<dbReference type="EC" id="6.3.4.19" evidence="7"/>
<feature type="domain" description="tRNA(Ile)-lysidine synthase substrate-binding" evidence="9">
    <location>
        <begin position="276"/>
        <end position="339"/>
    </location>
</feature>
<evidence type="ECO:0000256" key="6">
    <source>
        <dbReference type="ARBA" id="ARBA00048539"/>
    </source>
</evidence>